<dbReference type="Gene3D" id="1.10.287.110">
    <property type="entry name" value="DnaJ domain"/>
    <property type="match status" value="1"/>
</dbReference>
<name>S7WA04_SPRLO</name>
<keyword evidence="3" id="KW-0496">Mitochondrion</keyword>
<dbReference type="HOGENOM" id="CLU_017633_13_5_1"/>
<reference evidence="6" key="1">
    <citation type="journal article" date="2013" name="PLoS Genet.">
        <title>The genome of Spraguea lophii and the basis of host-microsporidian interactions.</title>
        <authorList>
            <person name="Campbell S.E."/>
            <person name="Williams T.A."/>
            <person name="Yousuf A."/>
            <person name="Soanes D.M."/>
            <person name="Paszkiewicz K.H."/>
            <person name="Williams B.A.P."/>
        </authorList>
    </citation>
    <scope>NUCLEOTIDE SEQUENCE [LARGE SCALE GENOMIC DNA]</scope>
    <source>
        <strain evidence="6">42_110</strain>
    </source>
</reference>
<gene>
    <name evidence="5" type="ORF">SLOPH_2721</name>
</gene>
<evidence type="ECO:0000256" key="3">
    <source>
        <dbReference type="ARBA" id="ARBA00023128"/>
    </source>
</evidence>
<organism evidence="5 6">
    <name type="scientific">Spraguea lophii (strain 42_110)</name>
    <name type="common">Microsporidian parasite</name>
    <dbReference type="NCBI Taxonomy" id="1358809"/>
    <lineage>
        <taxon>Eukaryota</taxon>
        <taxon>Fungi</taxon>
        <taxon>Fungi incertae sedis</taxon>
        <taxon>Microsporidia</taxon>
        <taxon>Spragueidae</taxon>
        <taxon>Spraguea</taxon>
    </lineage>
</organism>
<dbReference type="OMA" id="CMKINEA"/>
<protein>
    <submittedName>
        <fullName evidence="5">Molecular chaperone DnaJ</fullName>
    </submittedName>
</protein>
<keyword evidence="4" id="KW-0472">Membrane</keyword>
<accession>S7WA04</accession>
<dbReference type="PANTHER" id="PTHR12763">
    <property type="match status" value="1"/>
</dbReference>
<comment type="subcellular location">
    <subcellularLocation>
        <location evidence="1">Mitochondrion inner membrane</location>
    </subcellularLocation>
</comment>
<dbReference type="SUPFAM" id="SSF46565">
    <property type="entry name" value="Chaperone J-domain"/>
    <property type="match status" value="1"/>
</dbReference>
<proteinExistence type="predicted"/>
<dbReference type="OrthoDB" id="240298at2759"/>
<dbReference type="Proteomes" id="UP000014978">
    <property type="component" value="Unassembled WGS sequence"/>
</dbReference>
<dbReference type="InParanoid" id="S7WA04"/>
<comment type="caution">
    <text evidence="5">The sequence shown here is derived from an EMBL/GenBank/DDBJ whole genome shotgun (WGS) entry which is preliminary data.</text>
</comment>
<evidence type="ECO:0000256" key="2">
    <source>
        <dbReference type="ARBA" id="ARBA00022792"/>
    </source>
</evidence>
<dbReference type="GO" id="GO:0030150">
    <property type="term" value="P:protein import into mitochondrial matrix"/>
    <property type="evidence" value="ECO:0007669"/>
    <property type="project" value="TreeGrafter"/>
</dbReference>
<keyword evidence="2" id="KW-0999">Mitochondrion inner membrane</keyword>
<dbReference type="PANTHER" id="PTHR12763:SF29">
    <property type="entry name" value="MITOCHONDRIAL DNAJ HOMOLOG 2"/>
    <property type="match status" value="1"/>
</dbReference>
<dbReference type="EMBL" id="ATCN01000127">
    <property type="protein sequence ID" value="EPR79755.1"/>
    <property type="molecule type" value="Genomic_DNA"/>
</dbReference>
<dbReference type="VEuPathDB" id="MicrosporidiaDB:SLOPH_2721"/>
<evidence type="ECO:0000256" key="4">
    <source>
        <dbReference type="ARBA" id="ARBA00023136"/>
    </source>
</evidence>
<dbReference type="GO" id="GO:0001405">
    <property type="term" value="C:PAM complex, Tim23 associated import motor"/>
    <property type="evidence" value="ECO:0007669"/>
    <property type="project" value="TreeGrafter"/>
</dbReference>
<dbReference type="GO" id="GO:0001671">
    <property type="term" value="F:ATPase activator activity"/>
    <property type="evidence" value="ECO:0007669"/>
    <property type="project" value="TreeGrafter"/>
</dbReference>
<dbReference type="InterPro" id="IPR036869">
    <property type="entry name" value="J_dom_sf"/>
</dbReference>
<dbReference type="AlphaFoldDB" id="S7WA04"/>
<dbReference type="STRING" id="1358809.S7WA04"/>
<evidence type="ECO:0000313" key="6">
    <source>
        <dbReference type="Proteomes" id="UP000014978"/>
    </source>
</evidence>
<keyword evidence="6" id="KW-1185">Reference proteome</keyword>
<evidence type="ECO:0000256" key="1">
    <source>
        <dbReference type="ARBA" id="ARBA00004273"/>
    </source>
</evidence>
<sequence length="78" mass="9235">MLKRIVNLFLPSKKLTFQPEMTVREAHLILNTQNRDKKSIYERYKILQNINHPDKKGSAYISSKINEAKNILTEEYDL</sequence>
<evidence type="ECO:0000313" key="5">
    <source>
        <dbReference type="EMBL" id="EPR79755.1"/>
    </source>
</evidence>